<dbReference type="InterPro" id="IPR013863">
    <property type="entry name" value="VID27_C"/>
</dbReference>
<feature type="domain" description="Vacuolar import/degradation Vid27 C-terminal" evidence="2">
    <location>
        <begin position="24"/>
        <end position="335"/>
    </location>
</feature>
<protein>
    <recommendedName>
        <fullName evidence="2">Vacuolar import/degradation Vid27 C-terminal domain-containing protein</fullName>
    </recommendedName>
</protein>
<feature type="compositionally biased region" description="Acidic residues" evidence="1">
    <location>
        <begin position="368"/>
        <end position="378"/>
    </location>
</feature>
<dbReference type="InterPro" id="IPR036322">
    <property type="entry name" value="WD40_repeat_dom_sf"/>
</dbReference>
<evidence type="ECO:0000256" key="1">
    <source>
        <dbReference type="SAM" id="MobiDB-lite"/>
    </source>
</evidence>
<dbReference type="EMBL" id="GIBP01002183">
    <property type="protein sequence ID" value="NDV31152.1"/>
    <property type="molecule type" value="Transcribed_RNA"/>
</dbReference>
<dbReference type="GO" id="GO:0005634">
    <property type="term" value="C:nucleus"/>
    <property type="evidence" value="ECO:0007669"/>
    <property type="project" value="TreeGrafter"/>
</dbReference>
<dbReference type="InterPro" id="IPR040458">
    <property type="entry name" value="Vid27"/>
</dbReference>
<feature type="compositionally biased region" description="Acidic residues" evidence="1">
    <location>
        <begin position="414"/>
        <end position="426"/>
    </location>
</feature>
<dbReference type="SUPFAM" id="SSF50978">
    <property type="entry name" value="WD40 repeat-like"/>
    <property type="match status" value="1"/>
</dbReference>
<dbReference type="PANTHER" id="PTHR31913">
    <property type="entry name" value="VACUOLAR IMPORT AND DEGRADATION PROTEIN 27"/>
    <property type="match status" value="1"/>
</dbReference>
<dbReference type="GO" id="GO:0005737">
    <property type="term" value="C:cytoplasm"/>
    <property type="evidence" value="ECO:0007669"/>
    <property type="project" value="TreeGrafter"/>
</dbReference>
<feature type="compositionally biased region" description="Polar residues" evidence="1">
    <location>
        <begin position="450"/>
        <end position="467"/>
    </location>
</feature>
<accession>A0A6B2L2E4</accession>
<dbReference type="Pfam" id="PF08553">
    <property type="entry name" value="VID27"/>
    <property type="match status" value="1"/>
</dbReference>
<organism evidence="3">
    <name type="scientific">Arcella intermedia</name>
    <dbReference type="NCBI Taxonomy" id="1963864"/>
    <lineage>
        <taxon>Eukaryota</taxon>
        <taxon>Amoebozoa</taxon>
        <taxon>Tubulinea</taxon>
        <taxon>Elardia</taxon>
        <taxon>Arcellinida</taxon>
        <taxon>Sphaerothecina</taxon>
        <taxon>Arcellidae</taxon>
        <taxon>Arcella</taxon>
    </lineage>
</organism>
<evidence type="ECO:0000259" key="2">
    <source>
        <dbReference type="Pfam" id="PF08553"/>
    </source>
</evidence>
<dbReference type="Gene3D" id="2.130.10.10">
    <property type="entry name" value="YVTN repeat-like/Quinoprotein amine dehydrogenase"/>
    <property type="match status" value="1"/>
</dbReference>
<evidence type="ECO:0000313" key="3">
    <source>
        <dbReference type="EMBL" id="NDV31152.1"/>
    </source>
</evidence>
<dbReference type="InterPro" id="IPR015943">
    <property type="entry name" value="WD40/YVTN_repeat-like_dom_sf"/>
</dbReference>
<proteinExistence type="predicted"/>
<reference evidence="3" key="1">
    <citation type="journal article" date="2020" name="J. Eukaryot. Microbiol.">
        <title>De novo Sequencing, Assembly and Annotation of the Transcriptome for the Free-Living Testate Amoeba Arcella intermedia.</title>
        <authorList>
            <person name="Ribeiro G.M."/>
            <person name="Porfirio-Sousa A.L."/>
            <person name="Maurer-Alcala X.X."/>
            <person name="Katz L.A."/>
            <person name="Lahr D.J.G."/>
        </authorList>
    </citation>
    <scope>NUCLEOTIDE SEQUENCE</scope>
</reference>
<name>A0A6B2L2E4_9EUKA</name>
<feature type="region of interest" description="Disordered" evidence="1">
    <location>
        <begin position="338"/>
        <end position="494"/>
    </location>
</feature>
<feature type="compositionally biased region" description="Basic residues" evidence="1">
    <location>
        <begin position="392"/>
        <end position="403"/>
    </location>
</feature>
<feature type="compositionally biased region" description="Low complexity" evidence="1">
    <location>
        <begin position="404"/>
        <end position="413"/>
    </location>
</feature>
<sequence>MVVRSYGTSIDFFNEEGNKTPGYSIKDSKNKVFSPKKIIFKNAGDQILAISESRSTLTAIDTETGKNLYDCAIKLNHPDINARIDELVTEKKFSNLDKNQGLRFLGACGNAVVTLNWDPRTPVKSAAVNEYVAEQAHTAKTRCTALSNTKYGHFASGYKDGTIRLFTYKKMGKPKTLLNQFADPILGIDVSANGEWLVWTTKAYLAVLKTTWSEGGRNFSAFEKSLPAQHRMPVILRLSEADLKKYKIKQVSFTPARFDNSGVADATETEIITTTGSCLVLFDFEKVKKYQKESKTTLLTPMIFKQKKTVDDKSFTYNSNSAVAALADELNIINLNLSKESDDDKDDKSQSEEESSEGVTGKQKSESESEGSEQEDCKEDSSSSEASPPPKSTKKSTTKKLNKKASSSGSEYSYESDEDDDVDDEGNLVSPAKAILAKKTPKFLDRKTPKSTPIQNTSKSTPKSAYKQTPKATPKPKKPSSSSTDTDEESTKSS</sequence>
<feature type="compositionally biased region" description="Basic and acidic residues" evidence="1">
    <location>
        <begin position="339"/>
        <end position="351"/>
    </location>
</feature>
<dbReference type="AlphaFoldDB" id="A0A6B2L2E4"/>
<dbReference type="PANTHER" id="PTHR31913:SF0">
    <property type="entry name" value="VACUOLAR IMPORT AND DEGRADATION PROTEIN 27"/>
    <property type="match status" value="1"/>
</dbReference>